<dbReference type="PANTHER" id="PTHR13018">
    <property type="entry name" value="PROBABLE MEMBRANE PROTEIN DUF221-RELATED"/>
    <property type="match status" value="1"/>
</dbReference>
<feature type="transmembrane region" description="Helical" evidence="1">
    <location>
        <begin position="262"/>
        <end position="279"/>
    </location>
</feature>
<keyword evidence="1" id="KW-0812">Transmembrane</keyword>
<sequence>MIPIAFVQSLANLEGLEKVAPFLKSVIEVKVIKSFMQGFLPGLALKLFLYILPTVLMIMSKVEGYVSLSSLERRTASKYYYFMLVNVFLGSIIAGTAFEQLYSFLHEPPTQIPRTIGVAIPMKATFFMTYIMVDGWAGIANEILRVKPLVIYHLKNMFIVKTERDREKAMDPGSIGLGENLPSLQLYFLLGLAYAVVTPILLPFIIIFFAFAFLVYRHQIINVYNQEYESAAAFWPQVHSRIIASLLISHVTLFGLLSTMKAAYSTPLLIFLPLLTIWFHKYCKRRFEPAFHKYPLEEANGEGQYGACLGA</sequence>
<dbReference type="EMBL" id="GBRH01222439">
    <property type="protein sequence ID" value="JAD75456.1"/>
    <property type="molecule type" value="Transcribed_RNA"/>
</dbReference>
<feature type="transmembrane region" description="Helical" evidence="1">
    <location>
        <begin position="238"/>
        <end position="256"/>
    </location>
</feature>
<proteinExistence type="predicted"/>
<keyword evidence="1" id="KW-1133">Transmembrane helix</keyword>
<dbReference type="InterPro" id="IPR003864">
    <property type="entry name" value="CSC1/OSCA1-like_7TM"/>
</dbReference>
<evidence type="ECO:0000313" key="3">
    <source>
        <dbReference type="EMBL" id="JAD75456.1"/>
    </source>
</evidence>
<dbReference type="PANTHER" id="PTHR13018:SF98">
    <property type="entry name" value="TO DEHYDRATION PROTEIN, PUTATIVE, EXPRESSED-RELATED"/>
    <property type="match status" value="1"/>
</dbReference>
<dbReference type="Pfam" id="PF02714">
    <property type="entry name" value="RSN1_7TM"/>
    <property type="match status" value="1"/>
</dbReference>
<feature type="transmembrane region" description="Helical" evidence="1">
    <location>
        <begin position="186"/>
        <end position="217"/>
    </location>
</feature>
<dbReference type="AlphaFoldDB" id="A0A0A9CIQ2"/>
<reference evidence="3" key="2">
    <citation type="journal article" date="2015" name="Data Brief">
        <title>Shoot transcriptome of the giant reed, Arundo donax.</title>
        <authorList>
            <person name="Barrero R.A."/>
            <person name="Guerrero F.D."/>
            <person name="Moolhuijzen P."/>
            <person name="Goolsby J.A."/>
            <person name="Tidwell J."/>
            <person name="Bellgard S.E."/>
            <person name="Bellgard M.I."/>
        </authorList>
    </citation>
    <scope>NUCLEOTIDE SEQUENCE</scope>
    <source>
        <tissue evidence="3">Shoot tissue taken approximately 20 cm above the soil surface</tissue>
    </source>
</reference>
<feature type="transmembrane region" description="Helical" evidence="1">
    <location>
        <begin position="79"/>
        <end position="98"/>
    </location>
</feature>
<accession>A0A0A9CIQ2</accession>
<dbReference type="GO" id="GO:0005886">
    <property type="term" value="C:plasma membrane"/>
    <property type="evidence" value="ECO:0007669"/>
    <property type="project" value="TreeGrafter"/>
</dbReference>
<dbReference type="GO" id="GO:0005227">
    <property type="term" value="F:calcium-activated cation channel activity"/>
    <property type="evidence" value="ECO:0007669"/>
    <property type="project" value="InterPro"/>
</dbReference>
<protein>
    <recommendedName>
        <fullName evidence="2">CSC1/OSCA1-like 7TM region domain-containing protein</fullName>
    </recommendedName>
</protein>
<dbReference type="InterPro" id="IPR045122">
    <property type="entry name" value="Csc1-like"/>
</dbReference>
<organism evidence="3">
    <name type="scientific">Arundo donax</name>
    <name type="common">Giant reed</name>
    <name type="synonym">Donax arundinaceus</name>
    <dbReference type="NCBI Taxonomy" id="35708"/>
    <lineage>
        <taxon>Eukaryota</taxon>
        <taxon>Viridiplantae</taxon>
        <taxon>Streptophyta</taxon>
        <taxon>Embryophyta</taxon>
        <taxon>Tracheophyta</taxon>
        <taxon>Spermatophyta</taxon>
        <taxon>Magnoliopsida</taxon>
        <taxon>Liliopsida</taxon>
        <taxon>Poales</taxon>
        <taxon>Poaceae</taxon>
        <taxon>PACMAD clade</taxon>
        <taxon>Arundinoideae</taxon>
        <taxon>Arundineae</taxon>
        <taxon>Arundo</taxon>
    </lineage>
</organism>
<feature type="domain" description="CSC1/OSCA1-like 7TM region" evidence="2">
    <location>
        <begin position="1"/>
        <end position="257"/>
    </location>
</feature>
<feature type="transmembrane region" description="Helical" evidence="1">
    <location>
        <begin position="39"/>
        <end position="58"/>
    </location>
</feature>
<name>A0A0A9CIQ2_ARUDO</name>
<evidence type="ECO:0000256" key="1">
    <source>
        <dbReference type="SAM" id="Phobius"/>
    </source>
</evidence>
<reference evidence="3" key="1">
    <citation type="submission" date="2014-09" db="EMBL/GenBank/DDBJ databases">
        <authorList>
            <person name="Magalhaes I.L.F."/>
            <person name="Oliveira U."/>
            <person name="Santos F.R."/>
            <person name="Vidigal T.H.D.A."/>
            <person name="Brescovit A.D."/>
            <person name="Santos A.J."/>
        </authorList>
    </citation>
    <scope>NUCLEOTIDE SEQUENCE</scope>
    <source>
        <tissue evidence="3">Shoot tissue taken approximately 20 cm above the soil surface</tissue>
    </source>
</reference>
<evidence type="ECO:0000259" key="2">
    <source>
        <dbReference type="Pfam" id="PF02714"/>
    </source>
</evidence>
<keyword evidence="1" id="KW-0472">Membrane</keyword>